<evidence type="ECO:0000256" key="8">
    <source>
        <dbReference type="ARBA" id="ARBA00022603"/>
    </source>
</evidence>
<evidence type="ECO:0000256" key="9">
    <source>
        <dbReference type="ARBA" id="ARBA00022679"/>
    </source>
</evidence>
<dbReference type="InterPro" id="IPR002649">
    <property type="entry name" value="tRNA_m1G_MeTrfase_TrmD"/>
</dbReference>
<organism evidence="20 21">
    <name type="scientific">Wenxinia marina DSM 24838</name>
    <dbReference type="NCBI Taxonomy" id="1123501"/>
    <lineage>
        <taxon>Bacteria</taxon>
        <taxon>Pseudomonadati</taxon>
        <taxon>Pseudomonadota</taxon>
        <taxon>Alphaproteobacteria</taxon>
        <taxon>Rhodobacterales</taxon>
        <taxon>Roseobacteraceae</taxon>
        <taxon>Wenxinia</taxon>
    </lineage>
</organism>
<keyword evidence="7 15" id="KW-0963">Cytoplasm</keyword>
<evidence type="ECO:0000259" key="19">
    <source>
        <dbReference type="Pfam" id="PF01746"/>
    </source>
</evidence>
<dbReference type="OrthoDB" id="9807416at2"/>
<evidence type="ECO:0000256" key="10">
    <source>
        <dbReference type="ARBA" id="ARBA00022691"/>
    </source>
</evidence>
<evidence type="ECO:0000256" key="18">
    <source>
        <dbReference type="SAM" id="MobiDB-lite"/>
    </source>
</evidence>
<evidence type="ECO:0000256" key="12">
    <source>
        <dbReference type="ARBA" id="ARBA00029736"/>
    </source>
</evidence>
<dbReference type="NCBIfam" id="TIGR00088">
    <property type="entry name" value="trmD"/>
    <property type="match status" value="1"/>
</dbReference>
<dbReference type="STRING" id="1123501.Wenmar_03274"/>
<comment type="catalytic activity">
    <reaction evidence="14 15 17">
        <text>guanosine(37) in tRNA + S-adenosyl-L-methionine = N(1)-methylguanosine(37) in tRNA + S-adenosyl-L-homocysteine + H(+)</text>
        <dbReference type="Rhea" id="RHEA:36899"/>
        <dbReference type="Rhea" id="RHEA-COMP:10145"/>
        <dbReference type="Rhea" id="RHEA-COMP:10147"/>
        <dbReference type="ChEBI" id="CHEBI:15378"/>
        <dbReference type="ChEBI" id="CHEBI:57856"/>
        <dbReference type="ChEBI" id="CHEBI:59789"/>
        <dbReference type="ChEBI" id="CHEBI:73542"/>
        <dbReference type="ChEBI" id="CHEBI:74269"/>
        <dbReference type="EC" id="2.1.1.228"/>
    </reaction>
</comment>
<proteinExistence type="inferred from homology"/>
<keyword evidence="9 15" id="KW-0808">Transferase</keyword>
<evidence type="ECO:0000256" key="1">
    <source>
        <dbReference type="ARBA" id="ARBA00002634"/>
    </source>
</evidence>
<dbReference type="GO" id="GO:0005829">
    <property type="term" value="C:cytosol"/>
    <property type="evidence" value="ECO:0007669"/>
    <property type="project" value="TreeGrafter"/>
</dbReference>
<dbReference type="InterPro" id="IPR029026">
    <property type="entry name" value="tRNA_m1G_MTases_N"/>
</dbReference>
<feature type="domain" description="tRNA methyltransferase TRMD/TRM10-type" evidence="19">
    <location>
        <begin position="44"/>
        <end position="265"/>
    </location>
</feature>
<dbReference type="InterPro" id="IPR016009">
    <property type="entry name" value="tRNA_MeTrfase_TRMD/TRM10"/>
</dbReference>
<evidence type="ECO:0000256" key="4">
    <source>
        <dbReference type="ARBA" id="ARBA00011738"/>
    </source>
</evidence>
<comment type="function">
    <text evidence="1 15 17">Specifically methylates guanosine-37 in various tRNAs.</text>
</comment>
<comment type="subunit">
    <text evidence="4 15 17">Homodimer.</text>
</comment>
<evidence type="ECO:0000256" key="5">
    <source>
        <dbReference type="ARBA" id="ARBA00012807"/>
    </source>
</evidence>
<comment type="caution">
    <text evidence="20">The sequence shown here is derived from an EMBL/GenBank/DDBJ whole genome shotgun (WGS) entry which is preliminary data.</text>
</comment>
<feature type="binding site" evidence="15 16">
    <location>
        <position position="153"/>
    </location>
    <ligand>
        <name>S-adenosyl-L-methionine</name>
        <dbReference type="ChEBI" id="CHEBI:59789"/>
    </ligand>
</feature>
<dbReference type="CDD" id="cd18080">
    <property type="entry name" value="TrmD-like"/>
    <property type="match status" value="1"/>
</dbReference>
<evidence type="ECO:0000256" key="7">
    <source>
        <dbReference type="ARBA" id="ARBA00022490"/>
    </source>
</evidence>
<evidence type="ECO:0000256" key="2">
    <source>
        <dbReference type="ARBA" id="ARBA00004496"/>
    </source>
</evidence>
<dbReference type="InterPro" id="IPR029028">
    <property type="entry name" value="Alpha/beta_knot_MTases"/>
</dbReference>
<dbReference type="eggNOG" id="COG0336">
    <property type="taxonomic scope" value="Bacteria"/>
</dbReference>
<comment type="similarity">
    <text evidence="3 15 17">Belongs to the RNA methyltransferase TrmD family.</text>
</comment>
<evidence type="ECO:0000256" key="3">
    <source>
        <dbReference type="ARBA" id="ARBA00007630"/>
    </source>
</evidence>
<dbReference type="HAMAP" id="MF_00605">
    <property type="entry name" value="TrmD"/>
    <property type="match status" value="1"/>
</dbReference>
<dbReference type="Pfam" id="PF01746">
    <property type="entry name" value="tRNA_m1G_MT"/>
    <property type="match status" value="1"/>
</dbReference>
<dbReference type="InterPro" id="IPR023148">
    <property type="entry name" value="tRNA_m1G_MeTrfase_C_sf"/>
</dbReference>
<keyword evidence="21" id="KW-1185">Reference proteome</keyword>
<dbReference type="GO" id="GO:0052906">
    <property type="term" value="F:tRNA (guanine(37)-N1)-methyltransferase activity"/>
    <property type="evidence" value="ECO:0007669"/>
    <property type="project" value="UniProtKB-UniRule"/>
</dbReference>
<dbReference type="Gene3D" id="1.10.1270.20">
    <property type="entry name" value="tRNA(m1g37)methyltransferase, domain 2"/>
    <property type="match status" value="1"/>
</dbReference>
<dbReference type="Gene3D" id="3.40.1280.10">
    <property type="match status" value="1"/>
</dbReference>
<dbReference type="PANTHER" id="PTHR46417">
    <property type="entry name" value="TRNA (GUANINE-N(1)-)-METHYLTRANSFERASE"/>
    <property type="match status" value="1"/>
</dbReference>
<dbReference type="SUPFAM" id="SSF75217">
    <property type="entry name" value="alpha/beta knot"/>
    <property type="match status" value="1"/>
</dbReference>
<evidence type="ECO:0000256" key="14">
    <source>
        <dbReference type="ARBA" id="ARBA00047783"/>
    </source>
</evidence>
<evidence type="ECO:0000313" key="21">
    <source>
        <dbReference type="Proteomes" id="UP000035100"/>
    </source>
</evidence>
<protein>
    <recommendedName>
        <fullName evidence="6 15">tRNA (guanine-N(1)-)-methyltransferase</fullName>
        <ecNumber evidence="5 15">2.1.1.228</ecNumber>
    </recommendedName>
    <alternativeName>
        <fullName evidence="12 15">M1G-methyltransferase</fullName>
    </alternativeName>
    <alternativeName>
        <fullName evidence="13 15">tRNA [GM37] methyltransferase</fullName>
    </alternativeName>
</protein>
<gene>
    <name evidence="15" type="primary">trmD</name>
    <name evidence="20" type="ORF">Wenmar_03274</name>
</gene>
<feature type="binding site" evidence="15 16">
    <location>
        <begin position="173"/>
        <end position="178"/>
    </location>
    <ligand>
        <name>S-adenosyl-L-methionine</name>
        <dbReference type="ChEBI" id="CHEBI:59789"/>
    </ligand>
</feature>
<dbReference type="GO" id="GO:0002939">
    <property type="term" value="P:tRNA N1-guanine methylation"/>
    <property type="evidence" value="ECO:0007669"/>
    <property type="project" value="TreeGrafter"/>
</dbReference>
<comment type="subcellular location">
    <subcellularLocation>
        <location evidence="2 15 17">Cytoplasm</location>
    </subcellularLocation>
</comment>
<keyword evidence="8 15" id="KW-0489">Methyltransferase</keyword>
<dbReference type="EC" id="2.1.1.228" evidence="5 15"/>
<evidence type="ECO:0000256" key="6">
    <source>
        <dbReference type="ARBA" id="ARBA00014679"/>
    </source>
</evidence>
<evidence type="ECO:0000313" key="20">
    <source>
        <dbReference type="EMBL" id="KIQ68264.1"/>
    </source>
</evidence>
<keyword evidence="10 15" id="KW-0949">S-adenosyl-L-methionine</keyword>
<dbReference type="AlphaFoldDB" id="A0A0D0Q137"/>
<dbReference type="PATRIC" id="fig|1123501.6.peg.3398"/>
<dbReference type="EMBL" id="AONG01000016">
    <property type="protein sequence ID" value="KIQ68264.1"/>
    <property type="molecule type" value="Genomic_DNA"/>
</dbReference>
<dbReference type="PIRSF" id="PIRSF000386">
    <property type="entry name" value="tRNA_mtase"/>
    <property type="match status" value="1"/>
</dbReference>
<reference evidence="20 21" key="1">
    <citation type="submission" date="2013-01" db="EMBL/GenBank/DDBJ databases">
        <authorList>
            <person name="Fiebig A."/>
            <person name="Goeker M."/>
            <person name="Klenk H.-P.P."/>
        </authorList>
    </citation>
    <scope>NUCLEOTIDE SEQUENCE [LARGE SCALE GENOMIC DNA]</scope>
    <source>
        <strain evidence="20 21">DSM 24838</strain>
    </source>
</reference>
<name>A0A0D0Q137_9RHOB</name>
<evidence type="ECO:0000256" key="11">
    <source>
        <dbReference type="ARBA" id="ARBA00022694"/>
    </source>
</evidence>
<dbReference type="Proteomes" id="UP000035100">
    <property type="component" value="Unassembled WGS sequence"/>
</dbReference>
<evidence type="ECO:0000256" key="16">
    <source>
        <dbReference type="PIRSR" id="PIRSR000386-1"/>
    </source>
</evidence>
<dbReference type="PANTHER" id="PTHR46417:SF1">
    <property type="entry name" value="TRNA (GUANINE-N(1)-)-METHYLTRANSFERASE"/>
    <property type="match status" value="1"/>
</dbReference>
<sequence length="270" mass="29046">MSDDSTSPPPPPPRAIGRKTMRPTLRPRELMTGEPDLAGVWTAQVITLLPQAFPGVLGESLTGRALKDGLWQLRTIDLRTFGLGPHRNVDDTPAGGGPGMVLRADVMASAIAEAGAGARGRMPLVYLTPRGRPFDQAAARRLAQGDGVTLICGRFEGLDQRVIDGFGIEEISLGDFVMTGGEIAAQAVLDAAVRLLPGVLGNAASTEEESFSAGLLEHPQYTRPPVWEGREIPPVLLSGNHAEIAKWRRAQAEQVTAERRPDLWARLKRE</sequence>
<dbReference type="NCBIfam" id="NF000648">
    <property type="entry name" value="PRK00026.1"/>
    <property type="match status" value="1"/>
</dbReference>
<evidence type="ECO:0000256" key="17">
    <source>
        <dbReference type="RuleBase" id="RU003464"/>
    </source>
</evidence>
<keyword evidence="11 15" id="KW-0819">tRNA processing</keyword>
<evidence type="ECO:0000256" key="15">
    <source>
        <dbReference type="HAMAP-Rule" id="MF_00605"/>
    </source>
</evidence>
<feature type="region of interest" description="Disordered" evidence="18">
    <location>
        <begin position="1"/>
        <end position="24"/>
    </location>
</feature>
<accession>A0A0D0Q137</accession>
<evidence type="ECO:0000256" key="13">
    <source>
        <dbReference type="ARBA" id="ARBA00033392"/>
    </source>
</evidence>